<organism evidence="1 2">
    <name type="scientific">Neolentinus lepideus HHB14362 ss-1</name>
    <dbReference type="NCBI Taxonomy" id="1314782"/>
    <lineage>
        <taxon>Eukaryota</taxon>
        <taxon>Fungi</taxon>
        <taxon>Dikarya</taxon>
        <taxon>Basidiomycota</taxon>
        <taxon>Agaricomycotina</taxon>
        <taxon>Agaricomycetes</taxon>
        <taxon>Gloeophyllales</taxon>
        <taxon>Gloeophyllaceae</taxon>
        <taxon>Neolentinus</taxon>
    </lineage>
</organism>
<reference evidence="1 2" key="1">
    <citation type="journal article" date="2016" name="Mol. Biol. Evol.">
        <title>Comparative Genomics of Early-Diverging Mushroom-Forming Fungi Provides Insights into the Origins of Lignocellulose Decay Capabilities.</title>
        <authorList>
            <person name="Nagy L.G."/>
            <person name="Riley R."/>
            <person name="Tritt A."/>
            <person name="Adam C."/>
            <person name="Daum C."/>
            <person name="Floudas D."/>
            <person name="Sun H."/>
            <person name="Yadav J.S."/>
            <person name="Pangilinan J."/>
            <person name="Larsson K.H."/>
            <person name="Matsuura K."/>
            <person name="Barry K."/>
            <person name="Labutti K."/>
            <person name="Kuo R."/>
            <person name="Ohm R.A."/>
            <person name="Bhattacharya S.S."/>
            <person name="Shirouzu T."/>
            <person name="Yoshinaga Y."/>
            <person name="Martin F.M."/>
            <person name="Grigoriev I.V."/>
            <person name="Hibbett D.S."/>
        </authorList>
    </citation>
    <scope>NUCLEOTIDE SEQUENCE [LARGE SCALE GENOMIC DNA]</scope>
    <source>
        <strain evidence="1 2">HHB14362 ss-1</strain>
    </source>
</reference>
<sequence>MSSTYSSDTESESGIQNPYSLDACEFARLSTQCTPGDQKASSPFGHPNTVRDAVEVLLSLDISAAVNDTALHEVSSCSGVILGFLESILLCPEKQDFPNTVDLLYLRAFQQSWSLGVPVMFLRIVSVQEEFLSSLFDYKKVFYKLASQDCPREAAPSIVICWVDVILAKLGEAICILAAEAPIPDDYPAIPTSLKKQQEDDSLRAAAQLPENWSDVLQFMASDHASSASVRLSIHLTFGAKIIGSRLGCPSRSSTPLTASTSSCVLPALGAYTNRLASAVDDCNNSLSESGFPGRHRVTAAMAIAVFATMHIRQELLRDIGTASPFLPHTLRNILRIVELIIYGDRTLQVDIMVPPDKLDAAQTTLVRWGDVMSFCWLIWDDPRVAGADVLTYLTSIWLHHSGTISYSDNDLEQITELWGLTLTPSLRKCPVAALGALLRLFRHLIGRLCSSLSPLVINCTALDVLTKSCWAAMEILHLPEQPSLLPLVDLGVATLSIFVLIADDVQTLPMKAFMIETLNVLGIEVLVNALKGVQAATQFDFNIRLDSLLTQQRRWLLESNDFTDRDSDDIYLRINMTLNFLAVLFRSGGDLSRHQRAVSSLLCASTEHLVSRNVSSASNTVDYLSSLLVVLAILQDLGSELVTRDATKPWEGDGLRISILNAGTSNLTVASAAAHFLSRDIRRNGLDSLSSLEFWDYARDVLFFIIHRDHLGDDEPLALLVAPAIARLLVDLLHYADSDFARFMVASPWNHSVCARLREVLELNNRDVPYQAILRQRLKSLGPVLLDKVSSYLLQNSDTFKDSTKVNVAQGHPVSEPKTSAFEKPSPSTSMELIFYHTRNTLYPICVSYDLVDQD</sequence>
<dbReference type="EMBL" id="KV425551">
    <property type="protein sequence ID" value="KZT30372.1"/>
    <property type="molecule type" value="Genomic_DNA"/>
</dbReference>
<dbReference type="STRING" id="1314782.A0A165VY63"/>
<evidence type="ECO:0000313" key="2">
    <source>
        <dbReference type="Proteomes" id="UP000076761"/>
    </source>
</evidence>
<proteinExistence type="predicted"/>
<dbReference type="OrthoDB" id="3233180at2759"/>
<evidence type="ECO:0000313" key="1">
    <source>
        <dbReference type="EMBL" id="KZT30372.1"/>
    </source>
</evidence>
<dbReference type="Proteomes" id="UP000076761">
    <property type="component" value="Unassembled WGS sequence"/>
</dbReference>
<gene>
    <name evidence="1" type="ORF">NEOLEDRAFT_1237648</name>
</gene>
<dbReference type="AlphaFoldDB" id="A0A165VY63"/>
<dbReference type="InParanoid" id="A0A165VY63"/>
<accession>A0A165VY63</accession>
<keyword evidence="2" id="KW-1185">Reference proteome</keyword>
<protein>
    <submittedName>
        <fullName evidence="1">Uncharacterized protein</fullName>
    </submittedName>
</protein>
<name>A0A165VY63_9AGAM</name>